<feature type="transmembrane region" description="Helical" evidence="5">
    <location>
        <begin position="330"/>
        <end position="352"/>
    </location>
</feature>
<evidence type="ECO:0000256" key="1">
    <source>
        <dbReference type="ARBA" id="ARBA00004651"/>
    </source>
</evidence>
<organism evidence="7 8">
    <name type="scientific">Aeromicrobium duanguangcaii</name>
    <dbReference type="NCBI Taxonomy" id="2968086"/>
    <lineage>
        <taxon>Bacteria</taxon>
        <taxon>Bacillati</taxon>
        <taxon>Actinomycetota</taxon>
        <taxon>Actinomycetes</taxon>
        <taxon>Propionibacteriales</taxon>
        <taxon>Nocardioidaceae</taxon>
        <taxon>Aeromicrobium</taxon>
    </lineage>
</organism>
<protein>
    <submittedName>
        <fullName evidence="7">MFS transporter</fullName>
    </submittedName>
</protein>
<evidence type="ECO:0000313" key="8">
    <source>
        <dbReference type="Proteomes" id="UP001315860"/>
    </source>
</evidence>
<comment type="subcellular location">
    <subcellularLocation>
        <location evidence="1">Cell membrane</location>
        <topology evidence="1">Multi-pass membrane protein</topology>
    </subcellularLocation>
</comment>
<dbReference type="Proteomes" id="UP001315860">
    <property type="component" value="Chromosome"/>
</dbReference>
<dbReference type="PROSITE" id="PS50850">
    <property type="entry name" value="MFS"/>
    <property type="match status" value="1"/>
</dbReference>
<evidence type="ECO:0000256" key="4">
    <source>
        <dbReference type="ARBA" id="ARBA00023136"/>
    </source>
</evidence>
<dbReference type="RefSeq" id="WP_232418835.1">
    <property type="nucleotide sequence ID" value="NZ_CP101990.1"/>
</dbReference>
<dbReference type="SUPFAM" id="SSF103473">
    <property type="entry name" value="MFS general substrate transporter"/>
    <property type="match status" value="1"/>
</dbReference>
<dbReference type="InterPro" id="IPR036259">
    <property type="entry name" value="MFS_trans_sf"/>
</dbReference>
<keyword evidence="2 5" id="KW-0812">Transmembrane</keyword>
<dbReference type="EMBL" id="CP101990">
    <property type="protein sequence ID" value="UUI67740.1"/>
    <property type="molecule type" value="Genomic_DNA"/>
</dbReference>
<evidence type="ECO:0000259" key="6">
    <source>
        <dbReference type="PROSITE" id="PS50850"/>
    </source>
</evidence>
<dbReference type="Pfam" id="PF07690">
    <property type="entry name" value="MFS_1"/>
    <property type="match status" value="1"/>
</dbReference>
<evidence type="ECO:0000256" key="2">
    <source>
        <dbReference type="ARBA" id="ARBA00022692"/>
    </source>
</evidence>
<feature type="transmembrane region" description="Helical" evidence="5">
    <location>
        <begin position="264"/>
        <end position="284"/>
    </location>
</feature>
<feature type="transmembrane region" description="Helical" evidence="5">
    <location>
        <begin position="424"/>
        <end position="443"/>
    </location>
</feature>
<feature type="transmembrane region" description="Helical" evidence="5">
    <location>
        <begin position="358"/>
        <end position="380"/>
    </location>
</feature>
<feature type="transmembrane region" description="Helical" evidence="5">
    <location>
        <begin position="209"/>
        <end position="226"/>
    </location>
</feature>
<feature type="transmembrane region" description="Helical" evidence="5">
    <location>
        <begin position="55"/>
        <end position="74"/>
    </location>
</feature>
<evidence type="ECO:0000256" key="3">
    <source>
        <dbReference type="ARBA" id="ARBA00022989"/>
    </source>
</evidence>
<feature type="transmembrane region" description="Helical" evidence="5">
    <location>
        <begin position="144"/>
        <end position="166"/>
    </location>
</feature>
<gene>
    <name evidence="7" type="ORF">NP095_11090</name>
</gene>
<accession>A0ABY5KCZ0</accession>
<dbReference type="InterPro" id="IPR011701">
    <property type="entry name" value="MFS"/>
</dbReference>
<feature type="transmembrane region" description="Helical" evidence="5">
    <location>
        <begin position="111"/>
        <end position="132"/>
    </location>
</feature>
<evidence type="ECO:0000256" key="5">
    <source>
        <dbReference type="SAM" id="Phobius"/>
    </source>
</evidence>
<keyword evidence="8" id="KW-1185">Reference proteome</keyword>
<feature type="transmembrane region" description="Helical" evidence="5">
    <location>
        <begin position="296"/>
        <end position="318"/>
    </location>
</feature>
<name>A0ABY5KCZ0_9ACTN</name>
<dbReference type="PANTHER" id="PTHR23501">
    <property type="entry name" value="MAJOR FACILITATOR SUPERFAMILY"/>
    <property type="match status" value="1"/>
</dbReference>
<feature type="transmembrane region" description="Helical" evidence="5">
    <location>
        <begin position="172"/>
        <end position="189"/>
    </location>
</feature>
<sequence>MSSALLTGPPGSPWVRPHLRTTVGVFSLAFLFAFEALAVATVMPEVVRDLGGLSLYALAFAAPVAASVVALSVAGDWIDRHGSARALGVGVVVFCAGVVIAGLASSMEVFLVGRLVHGLGGGVMGVALYVVIAESYPVALRPRVFAILTAAWVLPALVGPLLAGVVADLLGWRWVFLAVPAVALGAWWLVRSATAEPGESSAGVDRRRLGWAVLAAAAVASLALGGQRQFDAWLVAVWAGVILALLAAGRLLPPGTWRARPGLPAVLVARGLLGASFAGAEVYLPLLLTTERGLSLSRAGLVLTAAAVAWCLGAQAAARVPALRDELLRIRIGTAVVAVAVASTAAVGISGVPLFVPVVAWTCAGFGIGMAFSTLSVVALATAEDGEAGRVSSYLQLNDALVDAFAMALGAVVFAGFVGSSPALGASLLILGSGLVAAAAVPLRLR</sequence>
<feature type="transmembrane region" description="Helical" evidence="5">
    <location>
        <begin position="86"/>
        <end position="105"/>
    </location>
</feature>
<feature type="transmembrane region" description="Helical" evidence="5">
    <location>
        <begin position="232"/>
        <end position="252"/>
    </location>
</feature>
<keyword evidence="4 5" id="KW-0472">Membrane</keyword>
<dbReference type="Gene3D" id="1.20.1250.20">
    <property type="entry name" value="MFS general substrate transporter like domains"/>
    <property type="match status" value="1"/>
</dbReference>
<feature type="transmembrane region" description="Helical" evidence="5">
    <location>
        <begin position="400"/>
        <end position="418"/>
    </location>
</feature>
<feature type="domain" description="Major facilitator superfamily (MFS) profile" evidence="6">
    <location>
        <begin position="21"/>
        <end position="446"/>
    </location>
</feature>
<dbReference type="InterPro" id="IPR020846">
    <property type="entry name" value="MFS_dom"/>
</dbReference>
<reference evidence="7 8" key="1">
    <citation type="submission" date="2022-07" db="EMBL/GenBank/DDBJ databases">
        <title>Novel species in genus Aeromicrobium.</title>
        <authorList>
            <person name="Ye L."/>
        </authorList>
    </citation>
    <scope>NUCLEOTIDE SEQUENCE [LARGE SCALE GENOMIC DNA]</scope>
    <source>
        <strain evidence="8">zg-Y50</strain>
    </source>
</reference>
<proteinExistence type="predicted"/>
<evidence type="ECO:0000313" key="7">
    <source>
        <dbReference type="EMBL" id="UUI67740.1"/>
    </source>
</evidence>
<dbReference type="PANTHER" id="PTHR23501:SF154">
    <property type="entry name" value="MULTIDRUG-EFFLUX TRANSPORTER RV1634-RELATED"/>
    <property type="match status" value="1"/>
</dbReference>
<keyword evidence="3 5" id="KW-1133">Transmembrane helix</keyword>
<feature type="transmembrane region" description="Helical" evidence="5">
    <location>
        <begin position="21"/>
        <end position="43"/>
    </location>
</feature>